<gene>
    <name evidence="2" type="ORF">C5O25_00450</name>
</gene>
<comment type="caution">
    <text evidence="2">The sequence shown here is derived from an EMBL/GenBank/DDBJ whole genome shotgun (WGS) entry which is preliminary data.</text>
</comment>
<dbReference type="Pfam" id="PF05697">
    <property type="entry name" value="Trigger_N"/>
    <property type="match status" value="1"/>
</dbReference>
<dbReference type="GO" id="GO:0003755">
    <property type="term" value="F:peptidyl-prolyl cis-trans isomerase activity"/>
    <property type="evidence" value="ECO:0007669"/>
    <property type="project" value="TreeGrafter"/>
</dbReference>
<sequence>MNVTMQKTDAVSARLTVNVEENDYKDTVVKKLKEIGRTHQIPGFRKGHVAIADLHRRFGADVTSDVINHDVFEAVMKYIDDNKLNVLGQPVPVEVKALDFKKEKDFTFEYDMALAPELDVKIDKDEHIPYYTIEVTDEMVDEQDKAFRKRFGAQVPGEEFEDDALVKGAIEQLDENGNVIEGEGAIQVTNGIVAPMYFKSDDQKDLFKGAKVGDKITFNPWMTCNGDPTEMSSMLQVDKAKVADLHNDFRFTISEIIVVRPAELNQEFFDQVFGKDKVSDEAGYRNAIREMIAGELKQNSEMVFRMSARKYFLEKYGSMELPAAILKKWLIMRNEGLNDSNIDEEYGRMEPDLKWQLVKENIAQKLEVKIEESDLIDMAKGIAARQFAQYGMTNIDDETLTNYAKNILADKNYRPRLVEQCGDFKLFQSIENGVTLDCETVSLDKFKEIASTI</sequence>
<dbReference type="GO" id="GO:0043335">
    <property type="term" value="P:protein unfolding"/>
    <property type="evidence" value="ECO:0007669"/>
    <property type="project" value="TreeGrafter"/>
</dbReference>
<dbReference type="InterPro" id="IPR027304">
    <property type="entry name" value="Trigger_fact/SurA_dom_sf"/>
</dbReference>
<dbReference type="EMBL" id="PUBV01000001">
    <property type="protein sequence ID" value="PWB09711.1"/>
    <property type="molecule type" value="Genomic_DNA"/>
</dbReference>
<dbReference type="GO" id="GO:0043022">
    <property type="term" value="F:ribosome binding"/>
    <property type="evidence" value="ECO:0007669"/>
    <property type="project" value="TreeGrafter"/>
</dbReference>
<evidence type="ECO:0000313" key="3">
    <source>
        <dbReference type="Proteomes" id="UP000244925"/>
    </source>
</evidence>
<name>A0A2V1IX76_9BACT</name>
<keyword evidence="3" id="KW-1185">Reference proteome</keyword>
<dbReference type="InterPro" id="IPR008881">
    <property type="entry name" value="Trigger_fac_ribosome-bd_bac"/>
</dbReference>
<proteinExistence type="predicted"/>
<dbReference type="PANTHER" id="PTHR30560">
    <property type="entry name" value="TRIGGER FACTOR CHAPERONE AND PEPTIDYL-PROLYL CIS/TRANS ISOMERASE"/>
    <property type="match status" value="1"/>
</dbReference>
<dbReference type="AlphaFoldDB" id="A0A2V1IX76"/>
<dbReference type="GO" id="GO:0015031">
    <property type="term" value="P:protein transport"/>
    <property type="evidence" value="ECO:0007669"/>
    <property type="project" value="InterPro"/>
</dbReference>
<dbReference type="InterPro" id="IPR036611">
    <property type="entry name" value="Trigger_fac_ribosome-bd_sf"/>
</dbReference>
<dbReference type="SUPFAM" id="SSF102735">
    <property type="entry name" value="Trigger factor ribosome-binding domain"/>
    <property type="match status" value="1"/>
</dbReference>
<reference evidence="3" key="1">
    <citation type="submission" date="2018-02" db="EMBL/GenBank/DDBJ databases">
        <authorList>
            <person name="Clavel T."/>
            <person name="Strowig T."/>
        </authorList>
    </citation>
    <scope>NUCLEOTIDE SEQUENCE [LARGE SCALE GENOMIC DNA]</scope>
    <source>
        <strain evidence="3">DSM 100764</strain>
    </source>
</reference>
<dbReference type="GO" id="GO:0051083">
    <property type="term" value="P:'de novo' cotranslational protein folding"/>
    <property type="evidence" value="ECO:0007669"/>
    <property type="project" value="TreeGrafter"/>
</dbReference>
<evidence type="ECO:0000259" key="1">
    <source>
        <dbReference type="Pfam" id="PF05697"/>
    </source>
</evidence>
<dbReference type="GO" id="GO:0044183">
    <property type="term" value="F:protein folding chaperone"/>
    <property type="evidence" value="ECO:0007669"/>
    <property type="project" value="TreeGrafter"/>
</dbReference>
<dbReference type="PANTHER" id="PTHR30560:SF3">
    <property type="entry name" value="TRIGGER FACTOR-LIKE PROTEIN TIG, CHLOROPLASTIC"/>
    <property type="match status" value="1"/>
</dbReference>
<dbReference type="InterPro" id="IPR037041">
    <property type="entry name" value="Trigger_fac_C_sf"/>
</dbReference>
<accession>A0A2V1IX76</accession>
<organism evidence="2 3">
    <name type="scientific">Paramuribaculum intestinale</name>
    <dbReference type="NCBI Taxonomy" id="2094151"/>
    <lineage>
        <taxon>Bacteria</taxon>
        <taxon>Pseudomonadati</taxon>
        <taxon>Bacteroidota</taxon>
        <taxon>Bacteroidia</taxon>
        <taxon>Bacteroidales</taxon>
        <taxon>Muribaculaceae</taxon>
        <taxon>Paramuribaculum</taxon>
    </lineage>
</organism>
<dbReference type="InterPro" id="IPR005215">
    <property type="entry name" value="Trig_fac"/>
</dbReference>
<protein>
    <submittedName>
        <fullName evidence="2">Trigger factor</fullName>
    </submittedName>
</protein>
<evidence type="ECO:0000313" key="2">
    <source>
        <dbReference type="EMBL" id="PWB09711.1"/>
    </source>
</evidence>
<dbReference type="Gene3D" id="3.30.70.1050">
    <property type="entry name" value="Trigger factor ribosome-binding domain"/>
    <property type="match status" value="1"/>
</dbReference>
<dbReference type="Proteomes" id="UP000244925">
    <property type="component" value="Unassembled WGS sequence"/>
</dbReference>
<dbReference type="SUPFAM" id="SSF109998">
    <property type="entry name" value="Triger factor/SurA peptide-binding domain-like"/>
    <property type="match status" value="1"/>
</dbReference>
<feature type="domain" description="Trigger factor ribosome-binding bacterial" evidence="1">
    <location>
        <begin position="1"/>
        <end position="143"/>
    </location>
</feature>
<dbReference type="Gene3D" id="1.10.3120.10">
    <property type="entry name" value="Trigger factor, C-terminal domain"/>
    <property type="match status" value="1"/>
</dbReference>